<keyword evidence="8" id="KW-1185">Reference proteome</keyword>
<comment type="similarity">
    <text evidence="2">Belongs to the isochorismate synthase family.</text>
</comment>
<evidence type="ECO:0000256" key="3">
    <source>
        <dbReference type="ARBA" id="ARBA00012824"/>
    </source>
</evidence>
<evidence type="ECO:0000256" key="5">
    <source>
        <dbReference type="ARBA" id="ARBA00041564"/>
    </source>
</evidence>
<evidence type="ECO:0000259" key="6">
    <source>
        <dbReference type="Pfam" id="PF00425"/>
    </source>
</evidence>
<dbReference type="Gene3D" id="3.60.120.10">
    <property type="entry name" value="Anthranilate synthase"/>
    <property type="match status" value="1"/>
</dbReference>
<evidence type="ECO:0000313" key="8">
    <source>
        <dbReference type="Proteomes" id="UP000433945"/>
    </source>
</evidence>
<dbReference type="Pfam" id="PF00425">
    <property type="entry name" value="Chorismate_bind"/>
    <property type="match status" value="1"/>
</dbReference>
<dbReference type="InterPro" id="IPR005801">
    <property type="entry name" value="ADC_synthase"/>
</dbReference>
<feature type="domain" description="Chorismate-utilising enzyme C-terminal" evidence="6">
    <location>
        <begin position="97"/>
        <end position="345"/>
    </location>
</feature>
<dbReference type="InterPro" id="IPR015890">
    <property type="entry name" value="Chorismate_C"/>
</dbReference>
<dbReference type="NCBIfam" id="TIGR00543">
    <property type="entry name" value="isochor_syn"/>
    <property type="match status" value="1"/>
</dbReference>
<name>A0A6N8HCE6_9FLAO</name>
<dbReference type="AlphaFoldDB" id="A0A6N8HCE6"/>
<dbReference type="PANTHER" id="PTHR42839:SF2">
    <property type="entry name" value="ISOCHORISMATE SYNTHASE ENTC"/>
    <property type="match status" value="1"/>
</dbReference>
<dbReference type="PANTHER" id="PTHR42839">
    <property type="entry name" value="ISOCHORISMATE SYNTHASE ENTC"/>
    <property type="match status" value="1"/>
</dbReference>
<evidence type="ECO:0000256" key="4">
    <source>
        <dbReference type="ARBA" id="ARBA00023235"/>
    </source>
</evidence>
<dbReference type="GO" id="GO:0008909">
    <property type="term" value="F:isochorismate synthase activity"/>
    <property type="evidence" value="ECO:0007669"/>
    <property type="project" value="UniProtKB-EC"/>
</dbReference>
<dbReference type="Proteomes" id="UP000433945">
    <property type="component" value="Unassembled WGS sequence"/>
</dbReference>
<reference evidence="7 8" key="1">
    <citation type="submission" date="2019-12" db="EMBL/GenBank/DDBJ databases">
        <authorList>
            <person name="Sun J.-Q."/>
        </authorList>
    </citation>
    <scope>NUCLEOTIDE SEQUENCE [LARGE SCALE GENOMIC DNA]</scope>
    <source>
        <strain evidence="7 8">JCM 17928</strain>
    </source>
</reference>
<gene>
    <name evidence="7" type="ORF">GN157_00205</name>
</gene>
<dbReference type="EMBL" id="WOWP01000001">
    <property type="protein sequence ID" value="MUV02118.1"/>
    <property type="molecule type" value="Genomic_DNA"/>
</dbReference>
<proteinExistence type="inferred from homology"/>
<dbReference type="EC" id="5.4.4.2" evidence="3"/>
<comment type="catalytic activity">
    <reaction evidence="1">
        <text>chorismate = isochorismate</text>
        <dbReference type="Rhea" id="RHEA:18985"/>
        <dbReference type="ChEBI" id="CHEBI:29748"/>
        <dbReference type="ChEBI" id="CHEBI:29780"/>
        <dbReference type="EC" id="5.4.4.2"/>
    </reaction>
</comment>
<protein>
    <recommendedName>
        <fullName evidence="3">isochorismate synthase</fullName>
        <ecNumber evidence="3">5.4.4.2</ecNumber>
    </recommendedName>
    <alternativeName>
        <fullName evidence="5">Isochorismate mutase</fullName>
    </alternativeName>
</protein>
<comment type="caution">
    <text evidence="7">The sequence shown here is derived from an EMBL/GenBank/DDBJ whole genome shotgun (WGS) entry which is preliminary data.</text>
</comment>
<evidence type="ECO:0000256" key="2">
    <source>
        <dbReference type="ARBA" id="ARBA00005297"/>
    </source>
</evidence>
<dbReference type="RefSeq" id="WP_157481074.1">
    <property type="nucleotide sequence ID" value="NZ_WOWP01000001.1"/>
</dbReference>
<dbReference type="SUPFAM" id="SSF56322">
    <property type="entry name" value="ADC synthase"/>
    <property type="match status" value="1"/>
</dbReference>
<evidence type="ECO:0000256" key="1">
    <source>
        <dbReference type="ARBA" id="ARBA00000799"/>
    </source>
</evidence>
<evidence type="ECO:0000313" key="7">
    <source>
        <dbReference type="EMBL" id="MUV02118.1"/>
    </source>
</evidence>
<organism evidence="7 8">
    <name type="scientific">Flavobacterium rakeshii</name>
    <dbReference type="NCBI Taxonomy" id="1038845"/>
    <lineage>
        <taxon>Bacteria</taxon>
        <taxon>Pseudomonadati</taxon>
        <taxon>Bacteroidota</taxon>
        <taxon>Flavobacteriia</taxon>
        <taxon>Flavobacteriales</taxon>
        <taxon>Flavobacteriaceae</taxon>
        <taxon>Flavobacterium</taxon>
    </lineage>
</organism>
<dbReference type="OrthoDB" id="9806579at2"/>
<sequence>MTDLLLKIQNQLQEQRPFAVYSKPGSATVTGIFQTNIEEYYLTDFTQQGFVFAPFEGDKYLFIPMQESDVITVTIEANGFAPAEPQPVAINPEAKLGFEDLVTRCVTAIKTGAFGKLVASRSEMAQLSVTDITKVYQNLLYAYPNAFKYMFFHPVSGLWMGATPEQLLKAQNHTIHTVALAGTQLYREGEEAVWENKEKEEQQFVTDFILNELKDYTTQITTTQPYTFRAGNIVHIKTDISAELKEVSLLKEVLQTLHPTPAVCGLPKTEAKQFILDNEEYDREYYSGFLGELNRDFATGKPAQTDLFVNLRCMKVNGNVAQLFIGCGITKDSNPEKEFIETVNKSMTMRRVL</sequence>
<keyword evidence="4 7" id="KW-0413">Isomerase</keyword>
<accession>A0A6N8HCE6</accession>
<dbReference type="InterPro" id="IPR004561">
    <property type="entry name" value="IsoChor_synthase"/>
</dbReference>